<evidence type="ECO:0000313" key="2">
    <source>
        <dbReference type="EMBL" id="KAF7510244.1"/>
    </source>
</evidence>
<name>A0A8H7AMR3_9EURO</name>
<accession>A0A8H7AMR3</accession>
<dbReference type="AlphaFoldDB" id="A0A8H7AMR3"/>
<dbReference type="EMBL" id="JAACFV010000032">
    <property type="protein sequence ID" value="KAF7510244.1"/>
    <property type="molecule type" value="Genomic_DNA"/>
</dbReference>
<protein>
    <submittedName>
        <fullName evidence="2">Uncharacterized protein</fullName>
    </submittedName>
</protein>
<sequence>MQRYREILQWMTTTFDYVTVWLGLESRSRERTRVRGVRDIDTDIGIGTGTGTGLGRPPNPVYEMKRHPLDLYLMTRSAPRPDSLIHYLPSKVVAGSQTRR</sequence>
<comment type="caution">
    <text evidence="2">The sequence shown here is derived from an EMBL/GenBank/DDBJ whole genome shotgun (WGS) entry which is preliminary data.</text>
</comment>
<evidence type="ECO:0000256" key="1">
    <source>
        <dbReference type="SAM" id="MobiDB-lite"/>
    </source>
</evidence>
<keyword evidence="3" id="KW-1185">Reference proteome</keyword>
<reference evidence="2" key="1">
    <citation type="submission" date="2020-02" db="EMBL/GenBank/DDBJ databases">
        <authorList>
            <person name="Palmer J.M."/>
        </authorList>
    </citation>
    <scope>NUCLEOTIDE SEQUENCE</scope>
    <source>
        <strain evidence="2">EPUS1.4</strain>
        <tissue evidence="2">Thallus</tissue>
    </source>
</reference>
<gene>
    <name evidence="2" type="ORF">GJ744_006940</name>
</gene>
<organism evidence="2 3">
    <name type="scientific">Endocarpon pusillum</name>
    <dbReference type="NCBI Taxonomy" id="364733"/>
    <lineage>
        <taxon>Eukaryota</taxon>
        <taxon>Fungi</taxon>
        <taxon>Dikarya</taxon>
        <taxon>Ascomycota</taxon>
        <taxon>Pezizomycotina</taxon>
        <taxon>Eurotiomycetes</taxon>
        <taxon>Chaetothyriomycetidae</taxon>
        <taxon>Verrucariales</taxon>
        <taxon>Verrucariaceae</taxon>
        <taxon>Endocarpon</taxon>
    </lineage>
</organism>
<feature type="region of interest" description="Disordered" evidence="1">
    <location>
        <begin position="41"/>
        <end position="60"/>
    </location>
</feature>
<proteinExistence type="predicted"/>
<evidence type="ECO:0000313" key="3">
    <source>
        <dbReference type="Proteomes" id="UP000606974"/>
    </source>
</evidence>
<dbReference type="Proteomes" id="UP000606974">
    <property type="component" value="Unassembled WGS sequence"/>
</dbReference>